<keyword evidence="4 6" id="KW-1133">Transmembrane helix</keyword>
<protein>
    <submittedName>
        <fullName evidence="8">Type II secretion system protein</fullName>
    </submittedName>
</protein>
<keyword evidence="2" id="KW-1003">Cell membrane</keyword>
<evidence type="ECO:0000256" key="6">
    <source>
        <dbReference type="SAM" id="Phobius"/>
    </source>
</evidence>
<reference evidence="8" key="1">
    <citation type="submission" date="2015-08" db="EMBL/GenBank/DDBJ databases">
        <authorList>
            <person name="Babu N.S."/>
            <person name="Beckwith C.J."/>
            <person name="Beseler K.G."/>
            <person name="Brison A."/>
            <person name="Carone J.V."/>
            <person name="Caskin T.P."/>
            <person name="Diamond M."/>
            <person name="Durham M.E."/>
            <person name="Foxe J.M."/>
            <person name="Go M."/>
            <person name="Henderson B.A."/>
            <person name="Jones I.B."/>
            <person name="McGettigan J.A."/>
            <person name="Micheletti S.J."/>
            <person name="Nasrallah M.E."/>
            <person name="Ortiz D."/>
            <person name="Piller C.R."/>
            <person name="Privatt S.R."/>
            <person name="Schneider S.L."/>
            <person name="Sharp S."/>
            <person name="Smith T.C."/>
            <person name="Stanton J.D."/>
            <person name="Ullery H.E."/>
            <person name="Wilson R.J."/>
            <person name="Serrano M.G."/>
            <person name="Buck G."/>
            <person name="Lee V."/>
            <person name="Wang Y."/>
            <person name="Carvalho R."/>
            <person name="Voegtly L."/>
            <person name="Shi R."/>
            <person name="Duckworth R."/>
            <person name="Johnson A."/>
            <person name="Loviza R."/>
            <person name="Walstead R."/>
            <person name="Shah Z."/>
            <person name="Kiflezghi M."/>
            <person name="Wade K."/>
            <person name="Ball S.L."/>
            <person name="Bradley K.W."/>
            <person name="Asai D.J."/>
            <person name="Bowman C.A."/>
            <person name="Russell D.A."/>
            <person name="Pope W.H."/>
            <person name="Jacobs-Sera D."/>
            <person name="Hendrix R.W."/>
            <person name="Hatfull G.F."/>
        </authorList>
    </citation>
    <scope>NUCLEOTIDE SEQUENCE</scope>
</reference>
<organism evidence="8">
    <name type="scientific">metagenome</name>
    <dbReference type="NCBI Taxonomy" id="256318"/>
    <lineage>
        <taxon>unclassified sequences</taxon>
        <taxon>metagenomes</taxon>
    </lineage>
</organism>
<proteinExistence type="predicted"/>
<gene>
    <name evidence="8" type="ORF">NOCA180121</name>
</gene>
<evidence type="ECO:0000256" key="3">
    <source>
        <dbReference type="ARBA" id="ARBA00022692"/>
    </source>
</evidence>
<evidence type="ECO:0000256" key="4">
    <source>
        <dbReference type="ARBA" id="ARBA00022989"/>
    </source>
</evidence>
<evidence type="ECO:0000256" key="5">
    <source>
        <dbReference type="ARBA" id="ARBA00023136"/>
    </source>
</evidence>
<comment type="subcellular location">
    <subcellularLocation>
        <location evidence="1">Cell membrane</location>
        <topology evidence="1">Multi-pass membrane protein</topology>
    </subcellularLocation>
</comment>
<feature type="domain" description="Type II secretion system protein GspF" evidence="7">
    <location>
        <begin position="96"/>
        <end position="217"/>
    </location>
</feature>
<keyword evidence="5 6" id="KW-0472">Membrane</keyword>
<dbReference type="Pfam" id="PF00482">
    <property type="entry name" value="T2SSF"/>
    <property type="match status" value="1"/>
</dbReference>
<feature type="transmembrane region" description="Helical" evidence="6">
    <location>
        <begin position="197"/>
        <end position="219"/>
    </location>
</feature>
<dbReference type="AlphaFoldDB" id="A0A2P2CKI4"/>
<dbReference type="GO" id="GO:0005886">
    <property type="term" value="C:plasma membrane"/>
    <property type="evidence" value="ECO:0007669"/>
    <property type="project" value="UniProtKB-SubCell"/>
</dbReference>
<evidence type="ECO:0000256" key="2">
    <source>
        <dbReference type="ARBA" id="ARBA00022475"/>
    </source>
</evidence>
<dbReference type="PANTHER" id="PTHR35007">
    <property type="entry name" value="INTEGRAL MEMBRANE PROTEIN-RELATED"/>
    <property type="match status" value="1"/>
</dbReference>
<name>A0A2P2CKI4_9ZZZZ</name>
<sequence length="231" mass="23589">MTWLTAACASLAVVLWAAPAHRPATQPGPSRSPVRLLRLVGMVGAGASAWLFVGGAAGPVAGLAGVVGAWWALSRVEPPGVRREREEVQRTLPHLIDLFASTLRSGAAPVAGLAQVCAALPGPAADRLIPVVEHARWGAGAAEAWESVGDDEQLAPLVRAMVRAQASGASVVDLVERLADELEREGLARAEDAARKVGVAAAVPLGVCLLPAFLLLGVVPTVASLLGSVAP</sequence>
<keyword evidence="3 6" id="KW-0812">Transmembrane</keyword>
<dbReference type="PANTHER" id="PTHR35007:SF3">
    <property type="entry name" value="POSSIBLE CONSERVED ALANINE RICH MEMBRANE PROTEIN"/>
    <property type="match status" value="1"/>
</dbReference>
<evidence type="ECO:0000259" key="7">
    <source>
        <dbReference type="Pfam" id="PF00482"/>
    </source>
</evidence>
<accession>A0A2P2CKI4</accession>
<feature type="transmembrane region" description="Helical" evidence="6">
    <location>
        <begin position="47"/>
        <end position="73"/>
    </location>
</feature>
<evidence type="ECO:0000313" key="8">
    <source>
        <dbReference type="EMBL" id="CUR62477.1"/>
    </source>
</evidence>
<dbReference type="InterPro" id="IPR018076">
    <property type="entry name" value="T2SS_GspF_dom"/>
</dbReference>
<dbReference type="EMBL" id="CZKB01000028">
    <property type="protein sequence ID" value="CUR62477.1"/>
    <property type="molecule type" value="Genomic_DNA"/>
</dbReference>
<evidence type="ECO:0000256" key="1">
    <source>
        <dbReference type="ARBA" id="ARBA00004651"/>
    </source>
</evidence>